<reference evidence="1 2" key="1">
    <citation type="submission" date="2023-04" db="EMBL/GenBank/DDBJ databases">
        <title>Halomonas strains isolated from rhizosphere soil.</title>
        <authorList>
            <person name="Xu L."/>
            <person name="Sun J.-Q."/>
        </authorList>
    </citation>
    <scope>NUCLEOTIDE SEQUENCE [LARGE SCALE GENOMIC DNA]</scope>
    <source>
        <strain evidence="1 2">LR5S20</strain>
    </source>
</reference>
<evidence type="ECO:0000313" key="1">
    <source>
        <dbReference type="EMBL" id="MDI5889487.1"/>
    </source>
</evidence>
<gene>
    <name evidence="1" type="ORF">QLQ83_00035</name>
</gene>
<dbReference type="RefSeq" id="WP_282733541.1">
    <property type="nucleotide sequence ID" value="NZ_JASCQP010000002.1"/>
</dbReference>
<proteinExistence type="predicted"/>
<dbReference type="EMBL" id="JASCQP010000002">
    <property type="protein sequence ID" value="MDI5889487.1"/>
    <property type="molecule type" value="Genomic_DNA"/>
</dbReference>
<keyword evidence="2" id="KW-1185">Reference proteome</keyword>
<protein>
    <submittedName>
        <fullName evidence="1">Uncharacterized protein</fullName>
    </submittedName>
</protein>
<organism evidence="1 2">
    <name type="scientific">Halomonas rhizosphaerae</name>
    <dbReference type="NCBI Taxonomy" id="3043296"/>
    <lineage>
        <taxon>Bacteria</taxon>
        <taxon>Pseudomonadati</taxon>
        <taxon>Pseudomonadota</taxon>
        <taxon>Gammaproteobacteria</taxon>
        <taxon>Oceanospirillales</taxon>
        <taxon>Halomonadaceae</taxon>
        <taxon>Halomonas</taxon>
    </lineage>
</organism>
<comment type="caution">
    <text evidence="1">The sequence shown here is derived from an EMBL/GenBank/DDBJ whole genome shotgun (WGS) entry which is preliminary data.</text>
</comment>
<sequence>MPLVKTLIIKNRGRKYFDCVTGKYKAKLLINDVSNELETGRAVQLYVTDLSDASKYGTVLKFEPLDFLDACEPDDVDKLYFSESRVKKAIRWLEYAENDALKGMYQTKAMKEAFNLCIGMSSLSQRISALKNKIKINSEWHEAKKWLEYAEGDAKAGMTSTKAINKAFDLCPKFEDLTDRLAALKQVLEANGGGLDDDIGLYF</sequence>
<accession>A0ABT6UU44</accession>
<name>A0ABT6UU44_9GAMM</name>
<evidence type="ECO:0000313" key="2">
    <source>
        <dbReference type="Proteomes" id="UP001225957"/>
    </source>
</evidence>
<dbReference type="Proteomes" id="UP001225957">
    <property type="component" value="Unassembled WGS sequence"/>
</dbReference>